<dbReference type="Gene3D" id="3.60.21.10">
    <property type="match status" value="1"/>
</dbReference>
<organism evidence="8 9">
    <name type="scientific">Globicatella sulfidifaciens DSM 15739</name>
    <dbReference type="NCBI Taxonomy" id="1121925"/>
    <lineage>
        <taxon>Bacteria</taxon>
        <taxon>Bacillati</taxon>
        <taxon>Bacillota</taxon>
        <taxon>Bacilli</taxon>
        <taxon>Lactobacillales</taxon>
        <taxon>Aerococcaceae</taxon>
        <taxon>Globicatella</taxon>
    </lineage>
</organism>
<evidence type="ECO:0000256" key="5">
    <source>
        <dbReference type="ARBA" id="ARBA00061401"/>
    </source>
</evidence>
<feature type="binding site" evidence="7">
    <location>
        <position position="67"/>
    </location>
    <ligand>
        <name>Fe cation</name>
        <dbReference type="ChEBI" id="CHEBI:24875"/>
        <label>2</label>
    </ligand>
</feature>
<keyword evidence="9" id="KW-1185">Reference proteome</keyword>
<protein>
    <recommendedName>
        <fullName evidence="10">TIGR00282 family metallophosphoesterase</fullName>
    </recommendedName>
</protein>
<dbReference type="Proteomes" id="UP000189941">
    <property type="component" value="Unassembled WGS sequence"/>
</dbReference>
<comment type="cofactor">
    <cofactor evidence="1">
        <name>Fe(3+)</name>
        <dbReference type="ChEBI" id="CHEBI:29034"/>
    </cofactor>
</comment>
<evidence type="ECO:0000256" key="7">
    <source>
        <dbReference type="PIRSR" id="PIRSR004789-51"/>
    </source>
</evidence>
<gene>
    <name evidence="8" type="ORF">SAMN02746011_00570</name>
</gene>
<evidence type="ECO:0000256" key="1">
    <source>
        <dbReference type="ARBA" id="ARBA00001965"/>
    </source>
</evidence>
<dbReference type="Pfam" id="PF13277">
    <property type="entry name" value="YmdB"/>
    <property type="match status" value="1"/>
</dbReference>
<evidence type="ECO:0000256" key="2">
    <source>
        <dbReference type="ARBA" id="ARBA00022723"/>
    </source>
</evidence>
<dbReference type="NCBIfam" id="TIGR00282">
    <property type="entry name" value="TIGR00282 family metallophosphoesterase"/>
    <property type="match status" value="1"/>
</dbReference>
<feature type="binding site" evidence="7">
    <location>
        <position position="177"/>
    </location>
    <ligand>
        <name>Fe cation</name>
        <dbReference type="ChEBI" id="CHEBI:24875"/>
        <label>1</label>
    </ligand>
</feature>
<dbReference type="GO" id="GO:0004113">
    <property type="term" value="F:2',3'-cyclic-nucleotide 3'-phosphodiesterase activity"/>
    <property type="evidence" value="ECO:0007669"/>
    <property type="project" value="TreeGrafter"/>
</dbReference>
<feature type="binding site" evidence="7">
    <location>
        <position position="150"/>
    </location>
    <ligand>
        <name>Fe cation</name>
        <dbReference type="ChEBI" id="CHEBI:24875"/>
        <label>2</label>
    </ligand>
</feature>
<evidence type="ECO:0000256" key="3">
    <source>
        <dbReference type="ARBA" id="ARBA00022801"/>
    </source>
</evidence>
<reference evidence="9" key="1">
    <citation type="submission" date="2017-02" db="EMBL/GenBank/DDBJ databases">
        <authorList>
            <person name="Varghese N."/>
            <person name="Submissions S."/>
        </authorList>
    </citation>
    <scope>NUCLEOTIDE SEQUENCE [LARGE SCALE GENOMIC DNA]</scope>
    <source>
        <strain evidence="9">DSM 15739</strain>
    </source>
</reference>
<feature type="binding site" evidence="7">
    <location>
        <position position="175"/>
    </location>
    <ligand>
        <name>Fe cation</name>
        <dbReference type="ChEBI" id="CHEBI:24875"/>
        <label>2</label>
    </ligand>
</feature>
<keyword evidence="4" id="KW-0408">Iron</keyword>
<proteinExistence type="inferred from homology"/>
<dbReference type="PANTHER" id="PTHR36303">
    <property type="entry name" value="2',3'-CYCLIC-NUCLEOTIDE 2'-PHOSPHODIESTERASE"/>
    <property type="match status" value="1"/>
</dbReference>
<feature type="binding site" evidence="7">
    <location>
        <position position="39"/>
    </location>
    <ligand>
        <name>Fe cation</name>
        <dbReference type="ChEBI" id="CHEBI:24875"/>
        <label>2</label>
    </ligand>
</feature>
<dbReference type="FunFam" id="3.60.21.10:FF:000016">
    <property type="entry name" value="Putative metallophosphoesterase"/>
    <property type="match status" value="1"/>
</dbReference>
<keyword evidence="3" id="KW-0378">Hydrolase</keyword>
<evidence type="ECO:0000256" key="4">
    <source>
        <dbReference type="ARBA" id="ARBA00023004"/>
    </source>
</evidence>
<sequence length="271" mass="30377">MKILFIGDVVGKKGQAALKEFLPELKQTHRPQVTIINGENISDGKGISEKLYKWLLTMGANVVTLGNHAWDNYEIYQFIEKAQCLVRPINLPKGTPGQGITYLKVNQQKLAVINVLGSVFMNACIEPFTYLPEIIEEVRKETPFIFIDFHAEATSEKQALGYLLDGKVSAIVGTHTHVQTNDARILPKGTAYQTDVGMTGTLDSVIGFNHQQVVQKFSTHLPMRLEQSETNELLLSGCVIELDNQTGSALSIEPIYMTNQKRFKTRKYRHV</sequence>
<keyword evidence="2 7" id="KW-0479">Metal-binding</keyword>
<feature type="binding site" evidence="7">
    <location>
        <position position="40"/>
    </location>
    <ligand>
        <name>Fe cation</name>
        <dbReference type="ChEBI" id="CHEBI:24875"/>
        <label>1</label>
    </ligand>
</feature>
<name>A0A1T4K4H2_9LACT</name>
<accession>A0A1T4K4H2</accession>
<dbReference type="AlphaFoldDB" id="A0A1T4K4H2"/>
<dbReference type="CDD" id="cd07382">
    <property type="entry name" value="MPP_DR1281"/>
    <property type="match status" value="1"/>
</dbReference>
<dbReference type="PIRSF" id="PIRSF004789">
    <property type="entry name" value="DR1281"/>
    <property type="match status" value="1"/>
</dbReference>
<dbReference type="EMBL" id="FUWO01000003">
    <property type="protein sequence ID" value="SJZ37334.1"/>
    <property type="molecule type" value="Genomic_DNA"/>
</dbReference>
<dbReference type="STRING" id="1121925.SAMN02746011_00570"/>
<feature type="binding site" evidence="7">
    <location>
        <position position="8"/>
    </location>
    <ligand>
        <name>Fe cation</name>
        <dbReference type="ChEBI" id="CHEBI:24875"/>
        <label>1</label>
    </ligand>
</feature>
<dbReference type="RefSeq" id="WP_078755394.1">
    <property type="nucleotide sequence ID" value="NZ_FUWO01000003.1"/>
</dbReference>
<evidence type="ECO:0000313" key="8">
    <source>
        <dbReference type="EMBL" id="SJZ37334.1"/>
    </source>
</evidence>
<feature type="active site" description="Proton donor" evidence="6">
    <location>
        <position position="68"/>
    </location>
</feature>
<evidence type="ECO:0000313" key="9">
    <source>
        <dbReference type="Proteomes" id="UP000189941"/>
    </source>
</evidence>
<evidence type="ECO:0000256" key="6">
    <source>
        <dbReference type="PIRSR" id="PIRSR004789-50"/>
    </source>
</evidence>
<dbReference type="SUPFAM" id="SSF56300">
    <property type="entry name" value="Metallo-dependent phosphatases"/>
    <property type="match status" value="1"/>
</dbReference>
<dbReference type="GO" id="GO:0046872">
    <property type="term" value="F:metal ion binding"/>
    <property type="evidence" value="ECO:0007669"/>
    <property type="project" value="UniProtKB-KW"/>
</dbReference>
<dbReference type="InterPro" id="IPR005235">
    <property type="entry name" value="YmdB-like"/>
</dbReference>
<comment type="similarity">
    <text evidence="5">Belongs to the YmdB-like family.</text>
</comment>
<evidence type="ECO:0008006" key="10">
    <source>
        <dbReference type="Google" id="ProtNLM"/>
    </source>
</evidence>
<feature type="binding site" evidence="7">
    <location>
        <position position="39"/>
    </location>
    <ligand>
        <name>Fe cation</name>
        <dbReference type="ChEBI" id="CHEBI:24875"/>
        <label>1</label>
    </ligand>
</feature>
<dbReference type="OrthoDB" id="9801109at2"/>
<dbReference type="PANTHER" id="PTHR36303:SF1">
    <property type="entry name" value="2',3'-CYCLIC-NUCLEOTIDE 2'-PHOSPHODIESTERASE"/>
    <property type="match status" value="1"/>
</dbReference>
<dbReference type="InterPro" id="IPR029052">
    <property type="entry name" value="Metallo-depent_PP-like"/>
</dbReference>